<sequence>MAKRGYKLQEFVAHSANVNCLSIGKKACRLFITGGDDHKVNLWSIGKPTSLMSLCGHTSPVESVAFDSAEVLVLAGASAGAIKLWDLEEAKMVRTLTGHRSNCTAVEFHPFGEFFASGSMDTNLKIWDIRKKGCIHTYKGHTRGINTIRFTPDGRWVVSGGFDNVVKVWDLTAGKLLHDFNFHEGHIRSIDFHPLEFLLATGSADRTVKFWDLETFELIGSSRPEVSEDAGVRTITFHPDGRTLFCGSDDSLKVYSWEPVICHDTVDIGWSTLGDLCINDGKLLGCSLYQNSVGVWVADVSHIQPYGAGVPEQSICTENKYNTQGSLSSEKIRSGVRSTSSFRSTSPDCETKEIKTIYVDSAGGNPIASQKVGSLNSPKVIFPLDSKEISDLKSEKQSPPIGGLEKSNGQALNKSFLVPSIVPQESPAGKDSSISERESITFSRTKPGMLLRPAHVRRPSSTKCDAERLSTAVESGSFNNKKGELDSAVDPNSQTKLVSSDGVIKSSEANDPQIKSVTEKTLRPAHVRRLSHSKFDAERLPAAVESGSFDNAKIELDMASDPSSQTRLVSSDGAVKSFEQKDPHIKSVTEKIEKVLSPHRPPNQENCEESLNCSKGTNSVKFVNGVAVVPGRTRTLVERFERREKFNSNEDQAANITPQTRLSSNEDQATHVTPHTRLHCNEDQATNVTSHTRLNCNEDQATNVTCHTRLSSSEDPNITPHMKLNSGEDQATITPPCTRLGSSKDQATITPPCTRLGSSEDQATIIRPCTRLGSGEDQATNTPPCTRPSSSEGQATNSPPCVRPSRSEGQATNSPPCVRPSSSEGQATNSPPCTRPNSSEGQATNTPPYMRPSSNEGQATTTPPSQEIYTRVRFKNSADQATTTAAHARFKNNADQANTSTTRVRFRNNPRQATITTTNVRFKHNEDQATVINPHVMIEADETRTILKEEPQISETDTTSCNDGEVIENLMQTHDIFTSTLRSRLTKLQVVRHFWERKDIKGAISALRKLPDHAVQSDMISVLMEKMEILNLDLFSCLLPVLMGLLDSKMERHASISLEMLLKLVAVFGPVIHSTISAPPAVGVDLQAEQRRECCNQCFIHLQKIQKILPVLVRRGGLVAKGALELNLVLQES</sequence>
<gene>
    <name evidence="1" type="ORF">OWV82_023321</name>
</gene>
<accession>A0ACC1WZN4</accession>
<keyword evidence="2" id="KW-1185">Reference proteome</keyword>
<comment type="caution">
    <text evidence="1">The sequence shown here is derived from an EMBL/GenBank/DDBJ whole genome shotgun (WGS) entry which is preliminary data.</text>
</comment>
<dbReference type="EMBL" id="CM051406">
    <property type="protein sequence ID" value="KAJ4703410.1"/>
    <property type="molecule type" value="Genomic_DNA"/>
</dbReference>
<organism evidence="1 2">
    <name type="scientific">Melia azedarach</name>
    <name type="common">Chinaberry tree</name>
    <dbReference type="NCBI Taxonomy" id="155640"/>
    <lineage>
        <taxon>Eukaryota</taxon>
        <taxon>Viridiplantae</taxon>
        <taxon>Streptophyta</taxon>
        <taxon>Embryophyta</taxon>
        <taxon>Tracheophyta</taxon>
        <taxon>Spermatophyta</taxon>
        <taxon>Magnoliopsida</taxon>
        <taxon>eudicotyledons</taxon>
        <taxon>Gunneridae</taxon>
        <taxon>Pentapetalae</taxon>
        <taxon>rosids</taxon>
        <taxon>malvids</taxon>
        <taxon>Sapindales</taxon>
        <taxon>Meliaceae</taxon>
        <taxon>Melia</taxon>
    </lineage>
</organism>
<proteinExistence type="predicted"/>
<evidence type="ECO:0000313" key="2">
    <source>
        <dbReference type="Proteomes" id="UP001164539"/>
    </source>
</evidence>
<name>A0ACC1WZN4_MELAZ</name>
<protein>
    <submittedName>
        <fullName evidence="1">Katanin p80 WD40 repeat-containing subunit B1-like</fullName>
    </submittedName>
</protein>
<dbReference type="Proteomes" id="UP001164539">
    <property type="component" value="Chromosome 13"/>
</dbReference>
<reference evidence="1 2" key="1">
    <citation type="journal article" date="2023" name="Science">
        <title>Complex scaffold remodeling in plant triterpene biosynthesis.</title>
        <authorList>
            <person name="De La Pena R."/>
            <person name="Hodgson H."/>
            <person name="Liu J.C."/>
            <person name="Stephenson M.J."/>
            <person name="Martin A.C."/>
            <person name="Owen C."/>
            <person name="Harkess A."/>
            <person name="Leebens-Mack J."/>
            <person name="Jimenez L.E."/>
            <person name="Osbourn A."/>
            <person name="Sattely E.S."/>
        </authorList>
    </citation>
    <scope>NUCLEOTIDE SEQUENCE [LARGE SCALE GENOMIC DNA]</scope>
    <source>
        <strain evidence="2">cv. JPN11</strain>
        <tissue evidence="1">Leaf</tissue>
    </source>
</reference>
<evidence type="ECO:0000313" key="1">
    <source>
        <dbReference type="EMBL" id="KAJ4703410.1"/>
    </source>
</evidence>